<organism evidence="8 9">
    <name type="scientific">Candidatus Nomurabacteria bacterium RIFCSPHIGHO2_02_FULL_37_13</name>
    <dbReference type="NCBI Taxonomy" id="1801750"/>
    <lineage>
        <taxon>Bacteria</taxon>
        <taxon>Candidatus Nomuraibacteriota</taxon>
    </lineage>
</organism>
<feature type="modified residue" description="N6-(pyridoxal phosphate)lysine" evidence="4 5">
    <location>
        <position position="44"/>
    </location>
</feature>
<evidence type="ECO:0000259" key="7">
    <source>
        <dbReference type="SMART" id="SM01005"/>
    </source>
</evidence>
<evidence type="ECO:0000256" key="1">
    <source>
        <dbReference type="ARBA" id="ARBA00001933"/>
    </source>
</evidence>
<proteinExistence type="inferred from homology"/>
<gene>
    <name evidence="8" type="ORF">A3B85_02615</name>
</gene>
<dbReference type="EMBL" id="MFUA01000004">
    <property type="protein sequence ID" value="OGI77626.1"/>
    <property type="molecule type" value="Genomic_DNA"/>
</dbReference>
<dbReference type="SUPFAM" id="SSF50621">
    <property type="entry name" value="Alanine racemase C-terminal domain-like"/>
    <property type="match status" value="1"/>
</dbReference>
<dbReference type="Pfam" id="PF01168">
    <property type="entry name" value="Ala_racemase_N"/>
    <property type="match status" value="1"/>
</dbReference>
<dbReference type="InterPro" id="IPR009006">
    <property type="entry name" value="Ala_racemase/Decarboxylase_C"/>
</dbReference>
<accession>A0A1F6W782</accession>
<dbReference type="CDD" id="cd00430">
    <property type="entry name" value="PLPDE_III_AR"/>
    <property type="match status" value="1"/>
</dbReference>
<dbReference type="FunFam" id="3.20.20.10:FF:000002">
    <property type="entry name" value="Alanine racemase"/>
    <property type="match status" value="1"/>
</dbReference>
<protein>
    <recommendedName>
        <fullName evidence="4">Alanine racemase</fullName>
        <ecNumber evidence="4">5.1.1.1</ecNumber>
    </recommendedName>
</protein>
<dbReference type="SMART" id="SM01005">
    <property type="entry name" value="Ala_racemase_C"/>
    <property type="match status" value="1"/>
</dbReference>
<comment type="caution">
    <text evidence="8">The sequence shown here is derived from an EMBL/GenBank/DDBJ whole genome shotgun (WGS) entry which is preliminary data.</text>
</comment>
<keyword evidence="2 4" id="KW-0663">Pyridoxal phosphate</keyword>
<dbReference type="GO" id="GO:0005829">
    <property type="term" value="C:cytosol"/>
    <property type="evidence" value="ECO:0007669"/>
    <property type="project" value="TreeGrafter"/>
</dbReference>
<evidence type="ECO:0000256" key="4">
    <source>
        <dbReference type="HAMAP-Rule" id="MF_01201"/>
    </source>
</evidence>
<dbReference type="GO" id="GO:0030170">
    <property type="term" value="F:pyridoxal phosphate binding"/>
    <property type="evidence" value="ECO:0007669"/>
    <property type="project" value="UniProtKB-UniRule"/>
</dbReference>
<dbReference type="PANTHER" id="PTHR30511">
    <property type="entry name" value="ALANINE RACEMASE"/>
    <property type="match status" value="1"/>
</dbReference>
<dbReference type="Proteomes" id="UP000178374">
    <property type="component" value="Unassembled WGS sequence"/>
</dbReference>
<reference evidence="8 9" key="1">
    <citation type="journal article" date="2016" name="Nat. Commun.">
        <title>Thousands of microbial genomes shed light on interconnected biogeochemical processes in an aquifer system.</title>
        <authorList>
            <person name="Anantharaman K."/>
            <person name="Brown C.T."/>
            <person name="Hug L.A."/>
            <person name="Sharon I."/>
            <person name="Castelle C.J."/>
            <person name="Probst A.J."/>
            <person name="Thomas B.C."/>
            <person name="Singh A."/>
            <person name="Wilkins M.J."/>
            <person name="Karaoz U."/>
            <person name="Brodie E.L."/>
            <person name="Williams K.H."/>
            <person name="Hubbard S.S."/>
            <person name="Banfield J.F."/>
        </authorList>
    </citation>
    <scope>NUCLEOTIDE SEQUENCE [LARGE SCALE GENOMIC DNA]</scope>
</reference>
<dbReference type="HAMAP" id="MF_01201">
    <property type="entry name" value="Ala_racemase"/>
    <property type="match status" value="1"/>
</dbReference>
<evidence type="ECO:0000256" key="6">
    <source>
        <dbReference type="PIRSR" id="PIRSR600821-52"/>
    </source>
</evidence>
<comment type="similarity">
    <text evidence="4">Belongs to the alanine racemase family.</text>
</comment>
<evidence type="ECO:0000313" key="8">
    <source>
        <dbReference type="EMBL" id="OGI77626.1"/>
    </source>
</evidence>
<sequence length="391" mass="44997">MKLSQIEKTKLRTWVELDRIAIKKNYRTFRNMVKNNCILMAVVKSNAYGHELIPFSKEVVRQGVKFLGVDSFDEAMELRKVGIKVRIMVFGYVSPAFYKQASEKNISLTISNFPALKFLLQTKLKKNIKIHIKVDTGLGRQGFLMEDMTKVFNLLKTKVGKDIEIEGLYSHLAVGESLKRREYTMLQAKRLLKWETEFKKLGYKPLKHICATSSTMFFPELHYDMVRVGIGMYGLWPSLETKLAMQKKYKLFPVLSWKTIITEIKHLPKGAKIGYDLTEKLKRNSFLGIIPVGYWHGYPRLLSSKGIFNVKGKKVKLIGRVSMDMITLDLTNVRAKVGDEVAIIGGDYGHYAEADIMAQDSDTINYEITTRINPIIKRFYRINPLLPRIIV</sequence>
<evidence type="ECO:0000256" key="3">
    <source>
        <dbReference type="ARBA" id="ARBA00023235"/>
    </source>
</evidence>
<dbReference type="InterPro" id="IPR000821">
    <property type="entry name" value="Ala_racemase"/>
</dbReference>
<evidence type="ECO:0000256" key="5">
    <source>
        <dbReference type="PIRSR" id="PIRSR600821-50"/>
    </source>
</evidence>
<dbReference type="InterPro" id="IPR001608">
    <property type="entry name" value="Ala_racemase_N"/>
</dbReference>
<dbReference type="InterPro" id="IPR029066">
    <property type="entry name" value="PLP-binding_barrel"/>
</dbReference>
<dbReference type="EC" id="5.1.1.1" evidence="4"/>
<name>A0A1F6W782_9BACT</name>
<comment type="function">
    <text evidence="4">Catalyzes the interconversion of L-alanine and D-alanine. May also act on other amino acids.</text>
</comment>
<feature type="active site" description="Proton acceptor; specific for D-alanine" evidence="4">
    <location>
        <position position="44"/>
    </location>
</feature>
<dbReference type="PRINTS" id="PR00992">
    <property type="entry name" value="ALARACEMASE"/>
</dbReference>
<comment type="cofactor">
    <cofactor evidence="1 4 5">
        <name>pyridoxal 5'-phosphate</name>
        <dbReference type="ChEBI" id="CHEBI:597326"/>
    </cofactor>
</comment>
<feature type="domain" description="Alanine racemase C-terminal" evidence="7">
    <location>
        <begin position="254"/>
        <end position="381"/>
    </location>
</feature>
<feature type="binding site" evidence="4 6">
    <location>
        <position position="140"/>
    </location>
    <ligand>
        <name>substrate</name>
    </ligand>
</feature>
<dbReference type="Pfam" id="PF00842">
    <property type="entry name" value="Ala_racemase_C"/>
    <property type="match status" value="1"/>
</dbReference>
<dbReference type="GO" id="GO:0030632">
    <property type="term" value="P:D-alanine biosynthetic process"/>
    <property type="evidence" value="ECO:0007669"/>
    <property type="project" value="UniProtKB-UniRule"/>
</dbReference>
<dbReference type="NCBIfam" id="TIGR00492">
    <property type="entry name" value="alr"/>
    <property type="match status" value="1"/>
</dbReference>
<evidence type="ECO:0000256" key="2">
    <source>
        <dbReference type="ARBA" id="ARBA00022898"/>
    </source>
</evidence>
<feature type="binding site" evidence="4 6">
    <location>
        <position position="323"/>
    </location>
    <ligand>
        <name>substrate</name>
    </ligand>
</feature>
<keyword evidence="3 4" id="KW-0413">Isomerase</keyword>
<dbReference type="GO" id="GO:0008784">
    <property type="term" value="F:alanine racemase activity"/>
    <property type="evidence" value="ECO:0007669"/>
    <property type="project" value="UniProtKB-UniRule"/>
</dbReference>
<comment type="catalytic activity">
    <reaction evidence="4">
        <text>L-alanine = D-alanine</text>
        <dbReference type="Rhea" id="RHEA:20249"/>
        <dbReference type="ChEBI" id="CHEBI:57416"/>
        <dbReference type="ChEBI" id="CHEBI:57972"/>
        <dbReference type="EC" id="5.1.1.1"/>
    </reaction>
</comment>
<evidence type="ECO:0000313" key="9">
    <source>
        <dbReference type="Proteomes" id="UP000178374"/>
    </source>
</evidence>
<dbReference type="SUPFAM" id="SSF51419">
    <property type="entry name" value="PLP-binding barrel"/>
    <property type="match status" value="1"/>
</dbReference>
<dbReference type="Gene3D" id="3.20.20.10">
    <property type="entry name" value="Alanine racemase"/>
    <property type="match status" value="1"/>
</dbReference>
<dbReference type="InterPro" id="IPR011079">
    <property type="entry name" value="Ala_racemase_C"/>
</dbReference>
<dbReference type="PANTHER" id="PTHR30511:SF0">
    <property type="entry name" value="ALANINE RACEMASE, CATABOLIC-RELATED"/>
    <property type="match status" value="1"/>
</dbReference>
<dbReference type="Gene3D" id="2.40.37.10">
    <property type="entry name" value="Lyase, Ornithine Decarboxylase, Chain A, domain 1"/>
    <property type="match status" value="1"/>
</dbReference>
<dbReference type="AlphaFoldDB" id="A0A1F6W782"/>
<comment type="pathway">
    <text evidence="4">Amino-acid biosynthesis; D-alanine biosynthesis; D-alanine from L-alanine: step 1/1.</text>
</comment>
<dbReference type="UniPathway" id="UPA00042">
    <property type="reaction ID" value="UER00497"/>
</dbReference>
<dbReference type="STRING" id="1801750.A3B85_02615"/>
<feature type="active site" description="Proton acceptor; specific for L-alanine" evidence="4">
    <location>
        <position position="275"/>
    </location>
</feature>